<name>A0A328PJ58_9MOLU</name>
<evidence type="ECO:0000256" key="1">
    <source>
        <dbReference type="SAM" id="MobiDB-lite"/>
    </source>
</evidence>
<dbReference type="Proteomes" id="UP000249762">
    <property type="component" value="Unassembled WGS sequence"/>
</dbReference>
<proteinExistence type="predicted"/>
<dbReference type="RefSeq" id="WP_220084659.1">
    <property type="nucleotide sequence ID" value="NZ_QKVO01000016.1"/>
</dbReference>
<evidence type="ECO:0000313" key="2">
    <source>
        <dbReference type="EMBL" id="RAO94842.1"/>
    </source>
</evidence>
<gene>
    <name evidence="2" type="ORF">DNK47_02930</name>
</gene>
<dbReference type="EMBL" id="QKVO01000016">
    <property type="protein sequence ID" value="RAO94842.1"/>
    <property type="molecule type" value="Genomic_DNA"/>
</dbReference>
<organism evidence="2 3">
    <name type="scientific">Mycoplasma wenyonii</name>
    <dbReference type="NCBI Taxonomy" id="65123"/>
    <lineage>
        <taxon>Bacteria</taxon>
        <taxon>Bacillati</taxon>
        <taxon>Mycoplasmatota</taxon>
        <taxon>Mollicutes</taxon>
        <taxon>Mycoplasmataceae</taxon>
        <taxon>Mycoplasma</taxon>
    </lineage>
</organism>
<dbReference type="AlphaFoldDB" id="A0A328PJ58"/>
<feature type="compositionally biased region" description="Polar residues" evidence="1">
    <location>
        <begin position="1"/>
        <end position="14"/>
    </location>
</feature>
<evidence type="ECO:0000313" key="3">
    <source>
        <dbReference type="Proteomes" id="UP000249762"/>
    </source>
</evidence>
<comment type="caution">
    <text evidence="2">The sequence shown here is derived from an EMBL/GenBank/DDBJ whole genome shotgun (WGS) entry which is preliminary data.</text>
</comment>
<feature type="region of interest" description="Disordered" evidence="1">
    <location>
        <begin position="120"/>
        <end position="139"/>
    </location>
</feature>
<protein>
    <submittedName>
        <fullName evidence="2">Uncharacterized protein</fullName>
    </submittedName>
</protein>
<feature type="region of interest" description="Disordered" evidence="1">
    <location>
        <begin position="1"/>
        <end position="21"/>
    </location>
</feature>
<keyword evidence="3" id="KW-1185">Reference proteome</keyword>
<sequence>TQTPLLSPSGNVLSGDTGTTFTGEEEQDGNCILVENSPKIISKIPDSVTYFSVSCQNSEFSDMDVEKWVGIFPADLLQGNGQGFKLGNRFSIVATDQGDPEEGAEAYQTLFTGDKFLKSPLTGRWGSSSLDSEDDEEDNDETIVAYKVELVNSETSKNFYIFKPE</sequence>
<feature type="non-terminal residue" evidence="2">
    <location>
        <position position="1"/>
    </location>
</feature>
<accession>A0A328PJ58</accession>
<reference evidence="3" key="1">
    <citation type="submission" date="2018-06" db="EMBL/GenBank/DDBJ databases">
        <authorList>
            <person name="Martinez Ocampo F."/>
            <person name="Quiroz Castaneda R.E."/>
            <person name="Rojas Lopez X."/>
        </authorList>
    </citation>
    <scope>NUCLEOTIDE SEQUENCE [LARGE SCALE GENOMIC DNA]</scope>
    <source>
        <strain evidence="3">INIFAP02</strain>
    </source>
</reference>